<proteinExistence type="predicted"/>
<keyword evidence="1" id="KW-0732">Signal</keyword>
<reference evidence="2 3" key="1">
    <citation type="journal article" date="2018" name="PLoS ONE">
        <title>The draft genome of Kipferlia bialata reveals reductive genome evolution in fornicate parasites.</title>
        <authorList>
            <person name="Tanifuji G."/>
            <person name="Takabayashi S."/>
            <person name="Kume K."/>
            <person name="Takagi M."/>
            <person name="Nakayama T."/>
            <person name="Kamikawa R."/>
            <person name="Inagaki Y."/>
            <person name="Hashimoto T."/>
        </authorList>
    </citation>
    <scope>NUCLEOTIDE SEQUENCE [LARGE SCALE GENOMIC DNA]</scope>
    <source>
        <strain evidence="2">NY0173</strain>
    </source>
</reference>
<evidence type="ECO:0000313" key="3">
    <source>
        <dbReference type="Proteomes" id="UP000265618"/>
    </source>
</evidence>
<dbReference type="Proteomes" id="UP000265618">
    <property type="component" value="Unassembled WGS sequence"/>
</dbReference>
<gene>
    <name evidence="2" type="ORF">KIPB_003595</name>
</gene>
<feature type="signal peptide" evidence="1">
    <location>
        <begin position="1"/>
        <end position="34"/>
    </location>
</feature>
<feature type="non-terminal residue" evidence="2">
    <location>
        <position position="176"/>
    </location>
</feature>
<accession>A0A391NT32</accession>
<feature type="chain" id="PRO_5018252029" evidence="1">
    <location>
        <begin position="35"/>
        <end position="176"/>
    </location>
</feature>
<comment type="caution">
    <text evidence="2">The sequence shown here is derived from an EMBL/GenBank/DDBJ whole genome shotgun (WGS) entry which is preliminary data.</text>
</comment>
<dbReference type="EMBL" id="BDIP01000700">
    <property type="protein sequence ID" value="GCA62448.1"/>
    <property type="molecule type" value="Genomic_DNA"/>
</dbReference>
<keyword evidence="3" id="KW-1185">Reference proteome</keyword>
<name>A0A391NT32_9EUKA</name>
<sequence length="176" mass="18618">MRSSSSGTGAAPFRPLPLLLFVIIALFQVASVWATDPQVSYDGGAPLVSGSVESYDPDYDIDISVSYTDANSDPITDAELTLVFYDSTPSAVYTLPLEYDPAELKYAGTLLKGNVRVSGSYEVYVTVNGVESAESSLTLNVGYGAVSAANTGFDTEALAQHVAKEDLVLSLTVKDQ</sequence>
<protein>
    <submittedName>
        <fullName evidence="2">Uncharacterized protein</fullName>
    </submittedName>
</protein>
<dbReference type="AlphaFoldDB" id="A0A391NT32"/>
<organism evidence="2 3">
    <name type="scientific">Kipferlia bialata</name>
    <dbReference type="NCBI Taxonomy" id="797122"/>
    <lineage>
        <taxon>Eukaryota</taxon>
        <taxon>Metamonada</taxon>
        <taxon>Carpediemonas-like organisms</taxon>
        <taxon>Kipferlia</taxon>
    </lineage>
</organism>
<evidence type="ECO:0000256" key="1">
    <source>
        <dbReference type="SAM" id="SignalP"/>
    </source>
</evidence>
<evidence type="ECO:0000313" key="2">
    <source>
        <dbReference type="EMBL" id="GCA62448.1"/>
    </source>
</evidence>